<dbReference type="EMBL" id="WMCP01000002">
    <property type="protein sequence ID" value="MCF2300893.1"/>
    <property type="molecule type" value="Genomic_DNA"/>
</dbReference>
<reference evidence="1" key="1">
    <citation type="submission" date="2019-11" db="EMBL/GenBank/DDBJ databases">
        <title>Comparative genomics of photobacteria reveal adaptation to distinct habitats.</title>
        <authorList>
            <person name="Fuertes-Perez S."/>
            <person name="Hilgarth M."/>
            <person name="Vogel R.F."/>
        </authorList>
    </citation>
    <scope>NUCLEOTIDE SEQUENCE</scope>
    <source>
        <strain evidence="1">TMW2.2145</strain>
    </source>
</reference>
<organism evidence="1 2">
    <name type="scientific">Photobacterium phosphoreum</name>
    <dbReference type="NCBI Taxonomy" id="659"/>
    <lineage>
        <taxon>Bacteria</taxon>
        <taxon>Pseudomonadati</taxon>
        <taxon>Pseudomonadota</taxon>
        <taxon>Gammaproteobacteria</taxon>
        <taxon>Vibrionales</taxon>
        <taxon>Vibrionaceae</taxon>
        <taxon>Photobacterium</taxon>
    </lineage>
</organism>
<gene>
    <name evidence="1" type="ORF">GLP33_04015</name>
</gene>
<name>A0AAW4ZR84_PHOPO</name>
<dbReference type="Proteomes" id="UP000813876">
    <property type="component" value="Unassembled WGS sequence"/>
</dbReference>
<dbReference type="RefSeq" id="WP_232581164.1">
    <property type="nucleotide sequence ID" value="NZ_WMCP01000002.1"/>
</dbReference>
<comment type="caution">
    <text evidence="1">The sequence shown here is derived from an EMBL/GenBank/DDBJ whole genome shotgun (WGS) entry which is preliminary data.</text>
</comment>
<protein>
    <submittedName>
        <fullName evidence="1">Uncharacterized protein</fullName>
    </submittedName>
</protein>
<accession>A0AAW4ZR84</accession>
<proteinExistence type="predicted"/>
<evidence type="ECO:0000313" key="2">
    <source>
        <dbReference type="Proteomes" id="UP000813876"/>
    </source>
</evidence>
<dbReference type="AlphaFoldDB" id="A0AAW4ZR84"/>
<evidence type="ECO:0000313" key="1">
    <source>
        <dbReference type="EMBL" id="MCF2300893.1"/>
    </source>
</evidence>
<sequence length="76" mass="8346">MVNYLAVFLGVDGGIVRNSKTAEVMNLQLGEFDSRDVAIEQAKAQLEYEIEHNGVLVKGDNQGGFLICDIQEFATL</sequence>